<protein>
    <submittedName>
        <fullName evidence="4">Acyltransferase</fullName>
    </submittedName>
</protein>
<reference evidence="4" key="1">
    <citation type="journal article" date="2021" name="PeerJ">
        <title>Extensive microbial diversity within the chicken gut microbiome revealed by metagenomics and culture.</title>
        <authorList>
            <person name="Gilroy R."/>
            <person name="Ravi A."/>
            <person name="Getino M."/>
            <person name="Pursley I."/>
            <person name="Horton D.L."/>
            <person name="Alikhan N.F."/>
            <person name="Baker D."/>
            <person name="Gharbi K."/>
            <person name="Hall N."/>
            <person name="Watson M."/>
            <person name="Adriaenssens E.M."/>
            <person name="Foster-Nyarko E."/>
            <person name="Jarju S."/>
            <person name="Secka A."/>
            <person name="Antonio M."/>
            <person name="Oren A."/>
            <person name="Chaudhuri R.R."/>
            <person name="La Ragione R."/>
            <person name="Hildebrand F."/>
            <person name="Pallen M.J."/>
        </authorList>
    </citation>
    <scope>NUCLEOTIDE SEQUENCE</scope>
    <source>
        <strain evidence="4">ChiHjej13B12-14962</strain>
    </source>
</reference>
<feature type="transmembrane region" description="Helical" evidence="1">
    <location>
        <begin position="385"/>
        <end position="405"/>
    </location>
</feature>
<dbReference type="InterPro" id="IPR002656">
    <property type="entry name" value="Acyl_transf_3_dom"/>
</dbReference>
<dbReference type="RefSeq" id="WP_303908958.1">
    <property type="nucleotide sequence ID" value="NZ_DYXC01000167.1"/>
</dbReference>
<dbReference type="PANTHER" id="PTHR23028:SF53">
    <property type="entry name" value="ACYL_TRANSF_3 DOMAIN-CONTAINING PROTEIN"/>
    <property type="match status" value="1"/>
</dbReference>
<dbReference type="GO" id="GO:0016747">
    <property type="term" value="F:acyltransferase activity, transferring groups other than amino-acyl groups"/>
    <property type="evidence" value="ECO:0007669"/>
    <property type="project" value="InterPro"/>
</dbReference>
<proteinExistence type="predicted"/>
<feature type="transmembrane region" description="Helical" evidence="1">
    <location>
        <begin position="89"/>
        <end position="109"/>
    </location>
</feature>
<organism evidence="4 5">
    <name type="scientific">Enteractinococcus helveticum</name>
    <dbReference type="NCBI Taxonomy" id="1837282"/>
    <lineage>
        <taxon>Bacteria</taxon>
        <taxon>Bacillati</taxon>
        <taxon>Actinomycetota</taxon>
        <taxon>Actinomycetes</taxon>
        <taxon>Micrococcales</taxon>
        <taxon>Micrococcaceae</taxon>
    </lineage>
</organism>
<dbReference type="Pfam" id="PF01757">
    <property type="entry name" value="Acyl_transf_3"/>
    <property type="match status" value="1"/>
</dbReference>
<evidence type="ECO:0000259" key="3">
    <source>
        <dbReference type="Pfam" id="PF19040"/>
    </source>
</evidence>
<comment type="caution">
    <text evidence="4">The sequence shown here is derived from an EMBL/GenBank/DDBJ whole genome shotgun (WGS) entry which is preliminary data.</text>
</comment>
<sequence>MTSATTKPPSEPAVKAGSKFRPDIQGLRAVAVGLVLLYHAGLPFLPGGYVGVDVFFVISGFLITGMLVRQSMEKGRIELADFYARRIRRILPAATVVLAFVAIVTLLVLPRTRWDAIGTEIIASAFYVVNWVLAGGTDYLNAEQAASPIQHFWTLAVEEQFYILWPALLIGLLWLATKRRKGPDTVDARRVRIQILLQIAVGIAIVPSFIWSIYYTDANPAPAYFVTTTRLWEIAIGAAIAIFATQLQRIPDAFGFALQGGGLLAILMAGLLYTEGTQFPGYAALLPTLGAAGVIVGGMSGRATRGFATVLNVKPMRWIGDLSYSLYLWHWPLLVFAAYLAGGVLRIRYGLLIVLLAIIPSWLSYKYIEEPFRHWQRLKEKTGRALRAGVSLMATTSVIGVAVVVTSNQLASTGDMALSADEPMGAEVVEIDPDALEPVNQVTYMTPDVTTVDDDVADVYGDGCHVDDTSTEFDPCIYGNPDSDYVVAIVGDSHAAQWVPALQKIATANDWRLETYTKSACALNTVAVNAGGSFYESCYGWGENVLDHFTGPEAPDHVIASASTYSASDSSEVPEGVRTGDVGKGFENAWTQIQDAGVGLTVLLDTPRPRMDVPECIAENEENLIECAADRTEAVKFSGHGRLLDAAEATDTETVDMTDAICSPEACAPVVGGVIVWRDSHHITATYAETLAGSLQRKLQQDSSLEFSE</sequence>
<keyword evidence="4" id="KW-0012">Acyltransferase</keyword>
<dbReference type="InterPro" id="IPR043968">
    <property type="entry name" value="SGNH"/>
</dbReference>
<name>A0A921FPL7_9MICC</name>
<dbReference type="AlphaFoldDB" id="A0A921FPL7"/>
<feature type="transmembrane region" description="Helical" evidence="1">
    <location>
        <begin position="221"/>
        <end position="244"/>
    </location>
</feature>
<dbReference type="GO" id="GO:0009103">
    <property type="term" value="P:lipopolysaccharide biosynthetic process"/>
    <property type="evidence" value="ECO:0007669"/>
    <property type="project" value="TreeGrafter"/>
</dbReference>
<evidence type="ECO:0000259" key="2">
    <source>
        <dbReference type="Pfam" id="PF01757"/>
    </source>
</evidence>
<reference evidence="4" key="2">
    <citation type="submission" date="2021-09" db="EMBL/GenBank/DDBJ databases">
        <authorList>
            <person name="Gilroy R."/>
        </authorList>
    </citation>
    <scope>NUCLEOTIDE SEQUENCE</scope>
    <source>
        <strain evidence="4">ChiHjej13B12-14962</strain>
    </source>
</reference>
<feature type="transmembrane region" description="Helical" evidence="1">
    <location>
        <begin position="347"/>
        <end position="365"/>
    </location>
</feature>
<keyword evidence="1" id="KW-1133">Transmembrane helix</keyword>
<feature type="transmembrane region" description="Helical" evidence="1">
    <location>
        <begin position="196"/>
        <end position="215"/>
    </location>
</feature>
<accession>A0A921FPL7</accession>
<feature type="transmembrane region" description="Helical" evidence="1">
    <location>
        <begin position="322"/>
        <end position="341"/>
    </location>
</feature>
<feature type="transmembrane region" description="Helical" evidence="1">
    <location>
        <begin position="256"/>
        <end position="273"/>
    </location>
</feature>
<keyword evidence="1" id="KW-0812">Transmembrane</keyword>
<gene>
    <name evidence="4" type="ORF">K8V32_14285</name>
</gene>
<keyword evidence="1" id="KW-0472">Membrane</keyword>
<feature type="transmembrane region" description="Helical" evidence="1">
    <location>
        <begin position="279"/>
        <end position="301"/>
    </location>
</feature>
<feature type="domain" description="Acyltransferase 3" evidence="2">
    <location>
        <begin position="23"/>
        <end position="365"/>
    </location>
</feature>
<evidence type="ECO:0000256" key="1">
    <source>
        <dbReference type="SAM" id="Phobius"/>
    </source>
</evidence>
<feature type="domain" description="SGNH" evidence="3">
    <location>
        <begin position="464"/>
        <end position="693"/>
    </location>
</feature>
<dbReference type="InterPro" id="IPR050879">
    <property type="entry name" value="Acyltransferase_3"/>
</dbReference>
<feature type="transmembrane region" description="Helical" evidence="1">
    <location>
        <begin position="160"/>
        <end position="176"/>
    </location>
</feature>
<evidence type="ECO:0000313" key="4">
    <source>
        <dbReference type="EMBL" id="HJF15933.1"/>
    </source>
</evidence>
<keyword evidence="4" id="KW-0808">Transferase</keyword>
<dbReference type="Proteomes" id="UP000703315">
    <property type="component" value="Unassembled WGS sequence"/>
</dbReference>
<dbReference type="GO" id="GO:0016020">
    <property type="term" value="C:membrane"/>
    <property type="evidence" value="ECO:0007669"/>
    <property type="project" value="TreeGrafter"/>
</dbReference>
<feature type="transmembrane region" description="Helical" evidence="1">
    <location>
        <begin position="48"/>
        <end position="68"/>
    </location>
</feature>
<dbReference type="EMBL" id="DYXC01000167">
    <property type="protein sequence ID" value="HJF15933.1"/>
    <property type="molecule type" value="Genomic_DNA"/>
</dbReference>
<dbReference type="Pfam" id="PF19040">
    <property type="entry name" value="SGNH"/>
    <property type="match status" value="1"/>
</dbReference>
<dbReference type="PANTHER" id="PTHR23028">
    <property type="entry name" value="ACETYLTRANSFERASE"/>
    <property type="match status" value="1"/>
</dbReference>
<evidence type="ECO:0000313" key="5">
    <source>
        <dbReference type="Proteomes" id="UP000703315"/>
    </source>
</evidence>